<keyword evidence="4" id="KW-1185">Reference proteome</keyword>
<dbReference type="Pfam" id="PF06452">
    <property type="entry name" value="CBM9_1"/>
    <property type="match status" value="1"/>
</dbReference>
<dbReference type="PANTHER" id="PTHR35532:SF5">
    <property type="entry name" value="CARBOHYDRATE-BINDING DOMAIN-CONTAINING PROTEIN"/>
    <property type="match status" value="1"/>
</dbReference>
<feature type="chain" id="PRO_5046574460" evidence="1">
    <location>
        <begin position="29"/>
        <end position="378"/>
    </location>
</feature>
<dbReference type="CDD" id="cd09620">
    <property type="entry name" value="CBM9_like_3"/>
    <property type="match status" value="1"/>
</dbReference>
<evidence type="ECO:0000256" key="1">
    <source>
        <dbReference type="SAM" id="SignalP"/>
    </source>
</evidence>
<dbReference type="SUPFAM" id="SSF49344">
    <property type="entry name" value="CBD9-like"/>
    <property type="match status" value="1"/>
</dbReference>
<feature type="domain" description="Carbohydrate-binding" evidence="2">
    <location>
        <begin position="56"/>
        <end position="217"/>
    </location>
</feature>
<proteinExistence type="predicted"/>
<keyword evidence="1" id="KW-0732">Signal</keyword>
<dbReference type="Gene3D" id="2.60.40.1190">
    <property type="match status" value="1"/>
</dbReference>
<organism evidence="3 4">
    <name type="scientific">Pontibacter saemangeumensis</name>
    <dbReference type="NCBI Taxonomy" id="1084525"/>
    <lineage>
        <taxon>Bacteria</taxon>
        <taxon>Pseudomonadati</taxon>
        <taxon>Bacteroidota</taxon>
        <taxon>Cytophagia</taxon>
        <taxon>Cytophagales</taxon>
        <taxon>Hymenobacteraceae</taxon>
        <taxon>Pontibacter</taxon>
    </lineage>
</organism>
<reference evidence="4" key="1">
    <citation type="journal article" date="2019" name="Int. J. Syst. Evol. Microbiol.">
        <title>The Global Catalogue of Microorganisms (GCM) 10K type strain sequencing project: providing services to taxonomists for standard genome sequencing and annotation.</title>
        <authorList>
            <consortium name="The Broad Institute Genomics Platform"/>
            <consortium name="The Broad Institute Genome Sequencing Center for Infectious Disease"/>
            <person name="Wu L."/>
            <person name="Ma J."/>
        </authorList>
    </citation>
    <scope>NUCLEOTIDE SEQUENCE [LARGE SCALE GENOMIC DNA]</scope>
    <source>
        <strain evidence="4">JCM 17926</strain>
    </source>
</reference>
<dbReference type="InterPro" id="IPR010502">
    <property type="entry name" value="Carb-bd_dom_fam9"/>
</dbReference>
<dbReference type="RefSeq" id="WP_345158874.1">
    <property type="nucleotide sequence ID" value="NZ_BAABHC010000011.1"/>
</dbReference>
<evidence type="ECO:0000313" key="4">
    <source>
        <dbReference type="Proteomes" id="UP001500552"/>
    </source>
</evidence>
<sequence length="378" mass="43406">MIEVVHFKLRRKLACLALALFPFFGSKAQSPFAGLEPLFTAPRNYTTCFTDTAPAIDGDVTDAAWQAAKWSESFIDIEGDAKPKPALDTRVKMLWDDTHLYIAAELKEPHVWATLKHRDEVVFHDNDFEVFISPENSTHQYYEVEVNALNTIFDLFLPKPYRNGGGAMISWNLDKLQSAVQVQGSLNNPKDTDKGWTVEMAIPFRSVTIGNETKVPAEGTLWRINFSRVQWDTDIKGGNYVKRKGSNGRPLPEHNWVWSPQGVVNMHYPERWGYLQFTRQKAGNSAKPFSLPYAEKQKNYLWLVYYRQKAHYQKHKRYAADLKELGIRNDTPLLIGERENRLQLEATTRQFMATIQDAGNSIYSIDQDGLIQKMRNTL</sequence>
<gene>
    <name evidence="3" type="ORF">GCM10023188_21050</name>
</gene>
<evidence type="ECO:0000313" key="3">
    <source>
        <dbReference type="EMBL" id="GAA4432466.1"/>
    </source>
</evidence>
<comment type="caution">
    <text evidence="3">The sequence shown here is derived from an EMBL/GenBank/DDBJ whole genome shotgun (WGS) entry which is preliminary data.</text>
</comment>
<protein>
    <submittedName>
        <fullName evidence="3">Carbohydrate-binding family 9-like protein</fullName>
    </submittedName>
</protein>
<name>A0ABP8LMB1_9BACT</name>
<accession>A0ABP8LMB1</accession>
<feature type="signal peptide" evidence="1">
    <location>
        <begin position="1"/>
        <end position="28"/>
    </location>
</feature>
<evidence type="ECO:0000259" key="2">
    <source>
        <dbReference type="Pfam" id="PF06452"/>
    </source>
</evidence>
<dbReference type="EMBL" id="BAABHC010000011">
    <property type="protein sequence ID" value="GAA4432466.1"/>
    <property type="molecule type" value="Genomic_DNA"/>
</dbReference>
<dbReference type="PANTHER" id="PTHR35532">
    <property type="entry name" value="SIMILAR TO POLYHYDROXYALKANOATE DEPOLYMERASE"/>
    <property type="match status" value="1"/>
</dbReference>
<dbReference type="Proteomes" id="UP001500552">
    <property type="component" value="Unassembled WGS sequence"/>
</dbReference>